<evidence type="ECO:0000313" key="2">
    <source>
        <dbReference type="EMBL" id="ORZ30219.1"/>
    </source>
</evidence>
<feature type="region of interest" description="Disordered" evidence="1">
    <location>
        <begin position="101"/>
        <end position="123"/>
    </location>
</feature>
<name>A0A1Y2H6Q5_9FUNG</name>
<evidence type="ECO:0000313" key="3">
    <source>
        <dbReference type="Proteomes" id="UP000193411"/>
    </source>
</evidence>
<feature type="compositionally biased region" description="Low complexity" evidence="1">
    <location>
        <begin position="28"/>
        <end position="54"/>
    </location>
</feature>
<organism evidence="2 3">
    <name type="scientific">Catenaria anguillulae PL171</name>
    <dbReference type="NCBI Taxonomy" id="765915"/>
    <lineage>
        <taxon>Eukaryota</taxon>
        <taxon>Fungi</taxon>
        <taxon>Fungi incertae sedis</taxon>
        <taxon>Blastocladiomycota</taxon>
        <taxon>Blastocladiomycetes</taxon>
        <taxon>Blastocladiales</taxon>
        <taxon>Catenariaceae</taxon>
        <taxon>Catenaria</taxon>
    </lineage>
</organism>
<protein>
    <submittedName>
        <fullName evidence="2">Uncharacterized protein</fullName>
    </submittedName>
</protein>
<dbReference type="AlphaFoldDB" id="A0A1Y2H6Q5"/>
<dbReference type="EMBL" id="MCFL01000097">
    <property type="protein sequence ID" value="ORZ30219.1"/>
    <property type="molecule type" value="Genomic_DNA"/>
</dbReference>
<feature type="compositionally biased region" description="Polar residues" evidence="1">
    <location>
        <begin position="11"/>
        <end position="20"/>
    </location>
</feature>
<feature type="region of interest" description="Disordered" evidence="1">
    <location>
        <begin position="1"/>
        <end position="60"/>
    </location>
</feature>
<keyword evidence="3" id="KW-1185">Reference proteome</keyword>
<evidence type="ECO:0000256" key="1">
    <source>
        <dbReference type="SAM" id="MobiDB-lite"/>
    </source>
</evidence>
<gene>
    <name evidence="2" type="ORF">BCR44DRAFT_1329570</name>
</gene>
<dbReference type="Proteomes" id="UP000193411">
    <property type="component" value="Unassembled WGS sequence"/>
</dbReference>
<proteinExistence type="predicted"/>
<reference evidence="2 3" key="1">
    <citation type="submission" date="2016-07" db="EMBL/GenBank/DDBJ databases">
        <title>Pervasive Adenine N6-methylation of Active Genes in Fungi.</title>
        <authorList>
            <consortium name="DOE Joint Genome Institute"/>
            <person name="Mondo S.J."/>
            <person name="Dannebaum R.O."/>
            <person name="Kuo R.C."/>
            <person name="Labutti K."/>
            <person name="Haridas S."/>
            <person name="Kuo A."/>
            <person name="Salamov A."/>
            <person name="Ahrendt S.R."/>
            <person name="Lipzen A."/>
            <person name="Sullivan W."/>
            <person name="Andreopoulos W.B."/>
            <person name="Clum A."/>
            <person name="Lindquist E."/>
            <person name="Daum C."/>
            <person name="Ramamoorthy G.K."/>
            <person name="Gryganskyi A."/>
            <person name="Culley D."/>
            <person name="Magnuson J.K."/>
            <person name="James T.Y."/>
            <person name="O'Malley M.A."/>
            <person name="Stajich J.E."/>
            <person name="Spatafora J.W."/>
            <person name="Visel A."/>
            <person name="Grigoriev I.V."/>
        </authorList>
    </citation>
    <scope>NUCLEOTIDE SEQUENCE [LARGE SCALE GENOMIC DNA]</scope>
    <source>
        <strain evidence="2 3">PL171</strain>
    </source>
</reference>
<comment type="caution">
    <text evidence="2">The sequence shown here is derived from an EMBL/GenBank/DDBJ whole genome shotgun (WGS) entry which is preliminary data.</text>
</comment>
<sequence length="149" mass="17184">MAERTRRLPITSISNNSSMLRLSRPRLNNSSTTNSTSNTFPSTRLLRLQPRQRPLPVPLRDRNTWLPDRVQRVARSLLKANRRPSHNISSMQVMRVATFSNSNSTSYSRTNSSNTRSTKRTTRRRVDPWLLHRTITALPTTPPLLLRLP</sequence>
<accession>A0A1Y2H6Q5</accession>
<feature type="compositionally biased region" description="Low complexity" evidence="1">
    <location>
        <begin position="101"/>
        <end position="116"/>
    </location>
</feature>